<dbReference type="GO" id="GO:0043190">
    <property type="term" value="C:ATP-binding cassette (ABC) transporter complex"/>
    <property type="evidence" value="ECO:0007669"/>
    <property type="project" value="InterPro"/>
</dbReference>
<keyword evidence="7" id="KW-0997">Cell inner membrane</keyword>
<dbReference type="STRING" id="415747.SAMN03097708_00973"/>
<evidence type="ECO:0000256" key="7">
    <source>
        <dbReference type="ARBA" id="ARBA00022519"/>
    </source>
</evidence>
<feature type="transmembrane region" description="Helical" evidence="12">
    <location>
        <begin position="301"/>
        <end position="320"/>
    </location>
</feature>
<dbReference type="PANTHER" id="PTHR33529:SF7">
    <property type="entry name" value="LIPOPOLYSACCHARIDE EXPORT SYSTEM PERMEASE PROTEIN LPTF"/>
    <property type="match status" value="1"/>
</dbReference>
<evidence type="ECO:0000256" key="4">
    <source>
        <dbReference type="ARBA" id="ARBA00014213"/>
    </source>
</evidence>
<reference evidence="13 14" key="1">
    <citation type="submission" date="2016-10" db="EMBL/GenBank/DDBJ databases">
        <authorList>
            <person name="de Groot N.N."/>
        </authorList>
    </citation>
    <scope>NUCLEOTIDE SEQUENCE [LARGE SCALE GENOMIC DNA]</scope>
    <source>
        <strain evidence="13 14">HLD2</strain>
    </source>
</reference>
<feature type="transmembrane region" description="Helical" evidence="12">
    <location>
        <begin position="12"/>
        <end position="36"/>
    </location>
</feature>
<evidence type="ECO:0000256" key="12">
    <source>
        <dbReference type="SAM" id="Phobius"/>
    </source>
</evidence>
<dbReference type="EMBL" id="FMWD01000003">
    <property type="protein sequence ID" value="SCZ54458.1"/>
    <property type="molecule type" value="Genomic_DNA"/>
</dbReference>
<dbReference type="NCBIfam" id="TIGR04407">
    <property type="entry name" value="LptF_YjgP"/>
    <property type="match status" value="1"/>
</dbReference>
<evidence type="ECO:0000256" key="9">
    <source>
        <dbReference type="ARBA" id="ARBA00022989"/>
    </source>
</evidence>
<evidence type="ECO:0000256" key="6">
    <source>
        <dbReference type="ARBA" id="ARBA00022475"/>
    </source>
</evidence>
<keyword evidence="10 12" id="KW-0472">Membrane</keyword>
<keyword evidence="5" id="KW-0813">Transport</keyword>
<keyword evidence="8 12" id="KW-0812">Transmembrane</keyword>
<evidence type="ECO:0000256" key="11">
    <source>
        <dbReference type="ARBA" id="ARBA00026081"/>
    </source>
</evidence>
<sequence length="364" mass="40802">MIIERYLLREAAYTFLGVGLLLTLIQMSTVFVRILADTAEGKYPVGIVMELFFYRGVGNLVFILPLSFFLGILLALGRLYKDSEMTALVACGVGPKRVYRAIGGLSVAVAMLMGGLALWFAPWAEEQVHLVIDEAEASSQIEGLEAGRFNKSDSGEYLIYMEEIGDEGRRLENVFGYAQDREQQRPHLLTSENGYQTVRGRGGDRYLVFVDGYRYEGDPAGDDFRLIEFREHGVLVRERPVVASERRRRAVSSGELWESEDPSDMAELQWRISVPISAVLFGLLAVPLARTSPRQGRYGKLFFAIVIYIAYNNLLTVARASLREGEYGPEVGLWWVHLLVVALVIALVWWQGRMPGPKQPGVAK</sequence>
<dbReference type="AlphaFoldDB" id="A0A1G5PYJ2"/>
<keyword evidence="14" id="KW-1185">Reference proteome</keyword>
<feature type="transmembrane region" description="Helical" evidence="12">
    <location>
        <begin position="56"/>
        <end position="77"/>
    </location>
</feature>
<evidence type="ECO:0000256" key="5">
    <source>
        <dbReference type="ARBA" id="ARBA00022448"/>
    </source>
</evidence>
<dbReference type="Pfam" id="PF03739">
    <property type="entry name" value="LptF_LptG"/>
    <property type="match status" value="1"/>
</dbReference>
<evidence type="ECO:0000313" key="14">
    <source>
        <dbReference type="Proteomes" id="UP000199648"/>
    </source>
</evidence>
<feature type="transmembrane region" description="Helical" evidence="12">
    <location>
        <begin position="268"/>
        <end position="289"/>
    </location>
</feature>
<accession>A0A1G5PYJ2</accession>
<evidence type="ECO:0000313" key="13">
    <source>
        <dbReference type="EMBL" id="SCZ54458.1"/>
    </source>
</evidence>
<dbReference type="GO" id="GO:0015920">
    <property type="term" value="P:lipopolysaccharide transport"/>
    <property type="evidence" value="ECO:0007669"/>
    <property type="project" value="TreeGrafter"/>
</dbReference>
<dbReference type="PANTHER" id="PTHR33529">
    <property type="entry name" value="SLR0882 PROTEIN-RELATED"/>
    <property type="match status" value="1"/>
</dbReference>
<protein>
    <recommendedName>
        <fullName evidence="4">Lipopolysaccharide export system permease protein LptF</fullName>
    </recommendedName>
</protein>
<dbReference type="InterPro" id="IPR005495">
    <property type="entry name" value="LptG/LptF_permease"/>
</dbReference>
<evidence type="ECO:0000256" key="1">
    <source>
        <dbReference type="ARBA" id="ARBA00002265"/>
    </source>
</evidence>
<gene>
    <name evidence="13" type="ORF">SAMN03097708_00973</name>
</gene>
<feature type="transmembrane region" description="Helical" evidence="12">
    <location>
        <begin position="98"/>
        <end position="121"/>
    </location>
</feature>
<evidence type="ECO:0000256" key="10">
    <source>
        <dbReference type="ARBA" id="ARBA00023136"/>
    </source>
</evidence>
<comment type="subunit">
    <text evidence="11">Component of the lipopolysaccharide transport and assembly complex. The LptBFG transporter is composed of two ATP-binding proteins (LptB) and two transmembrane proteins (LptF and LptG).</text>
</comment>
<organism evidence="13 14">
    <name type="scientific">Thiohalomonas denitrificans</name>
    <dbReference type="NCBI Taxonomy" id="415747"/>
    <lineage>
        <taxon>Bacteria</taxon>
        <taxon>Pseudomonadati</taxon>
        <taxon>Pseudomonadota</taxon>
        <taxon>Gammaproteobacteria</taxon>
        <taxon>Thiohalomonadales</taxon>
        <taxon>Thiohalomonadaceae</taxon>
        <taxon>Thiohalomonas</taxon>
    </lineage>
</organism>
<comment type="function">
    <text evidence="1">Part of the ABC transporter complex LptBFG involved in the translocation of lipopolysaccharide (LPS) from the inner membrane to the outer membrane.</text>
</comment>
<keyword evidence="9 12" id="KW-1133">Transmembrane helix</keyword>
<comment type="similarity">
    <text evidence="3">Belongs to the LptF/LptG family.</text>
</comment>
<feature type="transmembrane region" description="Helical" evidence="12">
    <location>
        <begin position="332"/>
        <end position="350"/>
    </location>
</feature>
<evidence type="ECO:0000256" key="3">
    <source>
        <dbReference type="ARBA" id="ARBA00007725"/>
    </source>
</evidence>
<dbReference type="InterPro" id="IPR030922">
    <property type="entry name" value="LptF"/>
</dbReference>
<dbReference type="Proteomes" id="UP000199648">
    <property type="component" value="Unassembled WGS sequence"/>
</dbReference>
<comment type="subcellular location">
    <subcellularLocation>
        <location evidence="2">Cell inner membrane</location>
        <topology evidence="2">Multi-pass membrane protein</topology>
    </subcellularLocation>
</comment>
<dbReference type="GO" id="GO:0055085">
    <property type="term" value="P:transmembrane transport"/>
    <property type="evidence" value="ECO:0007669"/>
    <property type="project" value="InterPro"/>
</dbReference>
<keyword evidence="6" id="KW-1003">Cell membrane</keyword>
<name>A0A1G5PYJ2_9GAMM</name>
<dbReference type="RefSeq" id="WP_175452444.1">
    <property type="nucleotide sequence ID" value="NZ_FMWD01000003.1"/>
</dbReference>
<proteinExistence type="inferred from homology"/>
<evidence type="ECO:0000256" key="2">
    <source>
        <dbReference type="ARBA" id="ARBA00004429"/>
    </source>
</evidence>
<evidence type="ECO:0000256" key="8">
    <source>
        <dbReference type="ARBA" id="ARBA00022692"/>
    </source>
</evidence>